<dbReference type="AlphaFoldDB" id="A0A2T5I785"/>
<dbReference type="EMBL" id="QAOK01000024">
    <property type="protein sequence ID" value="PTQ79683.1"/>
    <property type="molecule type" value="Genomic_DNA"/>
</dbReference>
<dbReference type="Proteomes" id="UP000244152">
    <property type="component" value="Unassembled WGS sequence"/>
</dbReference>
<name>A0A2T5I785_9PROT</name>
<evidence type="ECO:0000313" key="1">
    <source>
        <dbReference type="EMBL" id="PTQ79683.1"/>
    </source>
</evidence>
<gene>
    <name evidence="1" type="ORF">C8R21_12447</name>
</gene>
<evidence type="ECO:0000313" key="2">
    <source>
        <dbReference type="Proteomes" id="UP000244152"/>
    </source>
</evidence>
<organism evidence="1 2">
    <name type="scientific">Nitrosospira multiformis</name>
    <dbReference type="NCBI Taxonomy" id="1231"/>
    <lineage>
        <taxon>Bacteria</taxon>
        <taxon>Pseudomonadati</taxon>
        <taxon>Pseudomonadota</taxon>
        <taxon>Betaproteobacteria</taxon>
        <taxon>Nitrosomonadales</taxon>
        <taxon>Nitrosomonadaceae</taxon>
        <taxon>Nitrosospira</taxon>
    </lineage>
</organism>
<accession>A0A2T5I785</accession>
<reference evidence="1 2" key="1">
    <citation type="submission" date="2018-04" db="EMBL/GenBank/DDBJ databases">
        <title>Active sludge and wastewater microbial communities from Klosterneuburg, Austria.</title>
        <authorList>
            <person name="Wagner M."/>
        </authorList>
    </citation>
    <scope>NUCLEOTIDE SEQUENCE [LARGE SCALE GENOMIC DNA]</scope>
    <source>
        <strain evidence="1 2">Nl12</strain>
    </source>
</reference>
<protein>
    <submittedName>
        <fullName evidence="1">Uncharacterized protein</fullName>
    </submittedName>
</protein>
<comment type="caution">
    <text evidence="1">The sequence shown here is derived from an EMBL/GenBank/DDBJ whole genome shotgun (WGS) entry which is preliminary data.</text>
</comment>
<proteinExistence type="predicted"/>
<sequence>MRAVLELLARGQLVTAELASKVNVANSVSVGKPGSMYSQAAATRWITRRA</sequence>